<dbReference type="InterPro" id="IPR050600">
    <property type="entry name" value="SETD3_SETD6_MTase"/>
</dbReference>
<dbReference type="Proteomes" id="UP000019335">
    <property type="component" value="Chromosome 15"/>
</dbReference>
<dbReference type="InterPro" id="IPR046341">
    <property type="entry name" value="SET_dom_sf"/>
</dbReference>
<dbReference type="GO" id="GO:0032259">
    <property type="term" value="P:methylation"/>
    <property type="evidence" value="ECO:0007669"/>
    <property type="project" value="UniProtKB-KW"/>
</dbReference>
<protein>
    <submittedName>
        <fullName evidence="6">Ribulose--bisphosphate carboxylase oxygenase small subunit n-methyltransferase i</fullName>
    </submittedName>
</protein>
<keyword evidence="3" id="KW-0949">S-adenosyl-L-methionine</keyword>
<evidence type="ECO:0000256" key="2">
    <source>
        <dbReference type="ARBA" id="ARBA00022679"/>
    </source>
</evidence>
<evidence type="ECO:0000256" key="4">
    <source>
        <dbReference type="SAM" id="MobiDB-lite"/>
    </source>
</evidence>
<name>W7TKS2_9STRA</name>
<dbReference type="PANTHER" id="PTHR13271:SF123">
    <property type="entry name" value="RIBULOSE-1,5-BISPHOSPHATE CARBOXYLASE_OXYGENASE SMALL SUBUNIT N-METHYLTRANSFERASE I-RELATED"/>
    <property type="match status" value="1"/>
</dbReference>
<dbReference type="AlphaFoldDB" id="W7TKS2"/>
<dbReference type="InterPro" id="IPR044431">
    <property type="entry name" value="SET_RBCMT"/>
</dbReference>
<dbReference type="PANTHER" id="PTHR13271">
    <property type="entry name" value="UNCHARACTERIZED PUTATIVE METHYLTRANSFERASE"/>
    <property type="match status" value="1"/>
</dbReference>
<dbReference type="SUPFAM" id="SSF82199">
    <property type="entry name" value="SET domain"/>
    <property type="match status" value="1"/>
</dbReference>
<dbReference type="EMBL" id="AZIL01001404">
    <property type="protein sequence ID" value="EWM24078.1"/>
    <property type="molecule type" value="Genomic_DNA"/>
</dbReference>
<dbReference type="Gene3D" id="3.90.1420.10">
    <property type="entry name" value="Rubisco LSMT, substrate-binding domain"/>
    <property type="match status" value="1"/>
</dbReference>
<organism evidence="6 7">
    <name type="scientific">Nannochloropsis gaditana</name>
    <dbReference type="NCBI Taxonomy" id="72520"/>
    <lineage>
        <taxon>Eukaryota</taxon>
        <taxon>Sar</taxon>
        <taxon>Stramenopiles</taxon>
        <taxon>Ochrophyta</taxon>
        <taxon>Eustigmatophyceae</taxon>
        <taxon>Eustigmatales</taxon>
        <taxon>Monodopsidaceae</taxon>
        <taxon>Nannochloropsis</taxon>
    </lineage>
</organism>
<evidence type="ECO:0000313" key="7">
    <source>
        <dbReference type="Proteomes" id="UP000019335"/>
    </source>
</evidence>
<feature type="region of interest" description="Disordered" evidence="4">
    <location>
        <begin position="1"/>
        <end position="22"/>
    </location>
</feature>
<dbReference type="CDD" id="cd19179">
    <property type="entry name" value="SET_RBCMT"/>
    <property type="match status" value="1"/>
</dbReference>
<dbReference type="GO" id="GO:0016279">
    <property type="term" value="F:protein-lysine N-methyltransferase activity"/>
    <property type="evidence" value="ECO:0007669"/>
    <property type="project" value="InterPro"/>
</dbReference>
<evidence type="ECO:0000259" key="5">
    <source>
        <dbReference type="PROSITE" id="PS50280"/>
    </source>
</evidence>
<dbReference type="InterPro" id="IPR015353">
    <property type="entry name" value="Rubisco_LSMT_subst-bd"/>
</dbReference>
<evidence type="ECO:0000256" key="1">
    <source>
        <dbReference type="ARBA" id="ARBA00022603"/>
    </source>
</evidence>
<reference evidence="6 7" key="1">
    <citation type="journal article" date="2014" name="Mol. Plant">
        <title>Chromosome Scale Genome Assembly and Transcriptome Profiling of Nannochloropsis gaditana in Nitrogen Depletion.</title>
        <authorList>
            <person name="Corteggiani Carpinelli E."/>
            <person name="Telatin A."/>
            <person name="Vitulo N."/>
            <person name="Forcato C."/>
            <person name="D'Angelo M."/>
            <person name="Schiavon R."/>
            <person name="Vezzi A."/>
            <person name="Giacometti G.M."/>
            <person name="Morosinotto T."/>
            <person name="Valle G."/>
        </authorList>
    </citation>
    <scope>NUCLEOTIDE SEQUENCE [LARGE SCALE GENOMIC DNA]</scope>
    <source>
        <strain evidence="6 7">B-31</strain>
    </source>
</reference>
<dbReference type="Pfam" id="PF09273">
    <property type="entry name" value="Rubis-subs-bind"/>
    <property type="match status" value="1"/>
</dbReference>
<comment type="caution">
    <text evidence="6">The sequence shown here is derived from an EMBL/GenBank/DDBJ whole genome shotgun (WGS) entry which is preliminary data.</text>
</comment>
<dbReference type="OrthoDB" id="341421at2759"/>
<dbReference type="Pfam" id="PF00856">
    <property type="entry name" value="SET"/>
    <property type="match status" value="1"/>
</dbReference>
<dbReference type="InterPro" id="IPR001214">
    <property type="entry name" value="SET_dom"/>
</dbReference>
<keyword evidence="7" id="KW-1185">Reference proteome</keyword>
<gene>
    <name evidence="6" type="ORF">Naga_100644g2</name>
</gene>
<dbReference type="SUPFAM" id="SSF81822">
    <property type="entry name" value="RuBisCo LSMT C-terminal, substrate-binding domain"/>
    <property type="match status" value="1"/>
</dbReference>
<dbReference type="PROSITE" id="PS50280">
    <property type="entry name" value="SET"/>
    <property type="match status" value="1"/>
</dbReference>
<evidence type="ECO:0000313" key="6">
    <source>
        <dbReference type="EMBL" id="EWM24078.1"/>
    </source>
</evidence>
<feature type="domain" description="SET" evidence="5">
    <location>
        <begin position="229"/>
        <end position="467"/>
    </location>
</feature>
<dbReference type="InterPro" id="IPR036464">
    <property type="entry name" value="Rubisco_LSMT_subst-bd_sf"/>
</dbReference>
<evidence type="ECO:0000256" key="3">
    <source>
        <dbReference type="ARBA" id="ARBA00022691"/>
    </source>
</evidence>
<keyword evidence="2 6" id="KW-0808">Transferase</keyword>
<keyword evidence="1 6" id="KW-0489">Methyltransferase</keyword>
<proteinExistence type="predicted"/>
<accession>W7TKS2</accession>
<sequence>MASTSRPPARKRRNTHAAASPGSTRTVAALFYTAACTSITVVSFSLLHTTHAFVYLPRRDHRLTSTLPSQWDLGRCSSNHDGRPGMPKWRGHTRDMLVRTATSKKSSAEAPEERDWKQALLEDDDLDIDAIIAANKETLPRLPGILNASPRDGNVDLPESFLDEAVASPKKEEGVGPLVSRAKMQGLGGKGEDDEEKKKAQQNARLATWLGENGVWMQDKSGWGVPPHPLLLSSRTIDEIELEDSGRGLICKYPINMGNALFQLPLSIVIDKEKSLAAFDGALPADINEYFAIALMLIKERALGPSSFWAPYIDVLPTTEEVNPTLVWPEGDLALLEASPLVAATRSLKRKLAAEFALLEEQYMRARSDVFDPSVFTFEAYLWAFINIFSRAIRVKIGGKRGPSGEEEESIIMCPYADLINHNPFANTYIVAEKPFKMFNPIRGEEVITIYADKDYKKMEQVYISYGPKSNADLLLLYGFCLDRNPFNSVDLTVALLPDDPLFEEKRAFLAQAERREKEAFPLFADRYPNELFEYLRLVYLTKEDMGGRALREMEFTDPISLENELAAMASIEGACEEALASYSTKEEDDARLINDSKLFNMFPKTQRMAIKHRRSEKRLLKKTAAAVKQQLLNLRSGKRKLRPEEE</sequence>
<dbReference type="Gene3D" id="3.90.1410.10">
    <property type="entry name" value="set domain protein methyltransferase, domain 1"/>
    <property type="match status" value="1"/>
</dbReference>